<evidence type="ECO:0000313" key="2">
    <source>
        <dbReference type="EMBL" id="KAA1069973.1"/>
    </source>
</evidence>
<keyword evidence="5" id="KW-1185">Reference proteome</keyword>
<dbReference type="EMBL" id="VSWC01000066">
    <property type="protein sequence ID" value="KAA1098604.1"/>
    <property type="molecule type" value="Genomic_DNA"/>
</dbReference>
<proteinExistence type="predicted"/>
<accession>A0A5B0PD90</accession>
<dbReference type="Proteomes" id="UP000324748">
    <property type="component" value="Unassembled WGS sequence"/>
</dbReference>
<sequence>MCLPSARRFSTDGGDLGKPWPTNTKIGVHNSDQDGAAYTHGEASAQSYYQLDVEPSTNNAHFPTRSSPINHLKLIWD</sequence>
<dbReference type="EMBL" id="VDEP01000461">
    <property type="protein sequence ID" value="KAA1077080.1"/>
    <property type="molecule type" value="Genomic_DNA"/>
</dbReference>
<evidence type="ECO:0000313" key="3">
    <source>
        <dbReference type="EMBL" id="KAA1077080.1"/>
    </source>
</evidence>
<dbReference type="Proteomes" id="UP000325313">
    <property type="component" value="Unassembled WGS sequence"/>
</dbReference>
<evidence type="ECO:0000313" key="4">
    <source>
        <dbReference type="EMBL" id="KAA1098604.1"/>
    </source>
</evidence>
<evidence type="ECO:0000313" key="6">
    <source>
        <dbReference type="Proteomes" id="UP000325313"/>
    </source>
</evidence>
<comment type="caution">
    <text evidence="4">The sequence shown here is derived from an EMBL/GenBank/DDBJ whole genome shotgun (WGS) entry which is preliminary data.</text>
</comment>
<name>A0A5B0PD90_PUCGR</name>
<protein>
    <submittedName>
        <fullName evidence="4">Uncharacterized protein</fullName>
    </submittedName>
</protein>
<dbReference type="AlphaFoldDB" id="A0A5B0PD90"/>
<dbReference type="EMBL" id="VDEP01000491">
    <property type="protein sequence ID" value="KAA1069973.1"/>
    <property type="molecule type" value="Genomic_DNA"/>
</dbReference>
<evidence type="ECO:0000256" key="1">
    <source>
        <dbReference type="SAM" id="MobiDB-lite"/>
    </source>
</evidence>
<gene>
    <name evidence="4" type="ORF">PGT21_036818</name>
    <name evidence="3" type="ORF">PGTUg99_001402</name>
    <name evidence="2" type="ORF">PGTUg99_004639</name>
</gene>
<reference evidence="5 6" key="1">
    <citation type="submission" date="2019-05" db="EMBL/GenBank/DDBJ databases">
        <title>Emergence of the Ug99 lineage of the wheat stem rust pathogen through somatic hybridization.</title>
        <authorList>
            <person name="Li F."/>
            <person name="Upadhyaya N.M."/>
            <person name="Sperschneider J."/>
            <person name="Matny O."/>
            <person name="Nguyen-Phuc H."/>
            <person name="Mago R."/>
            <person name="Raley C."/>
            <person name="Miller M.E."/>
            <person name="Silverstein K.A.T."/>
            <person name="Henningsen E."/>
            <person name="Hirsch C.D."/>
            <person name="Visser B."/>
            <person name="Pretorius Z.A."/>
            <person name="Steffenson B.J."/>
            <person name="Schwessinger B."/>
            <person name="Dodds P.N."/>
            <person name="Figueroa M."/>
        </authorList>
    </citation>
    <scope>NUCLEOTIDE SEQUENCE [LARGE SCALE GENOMIC DNA]</scope>
    <source>
        <strain evidence="4">21-0</strain>
        <strain evidence="2 6">Ug99</strain>
    </source>
</reference>
<evidence type="ECO:0000313" key="5">
    <source>
        <dbReference type="Proteomes" id="UP000324748"/>
    </source>
</evidence>
<organism evidence="4 5">
    <name type="scientific">Puccinia graminis f. sp. tritici</name>
    <dbReference type="NCBI Taxonomy" id="56615"/>
    <lineage>
        <taxon>Eukaryota</taxon>
        <taxon>Fungi</taxon>
        <taxon>Dikarya</taxon>
        <taxon>Basidiomycota</taxon>
        <taxon>Pucciniomycotina</taxon>
        <taxon>Pucciniomycetes</taxon>
        <taxon>Pucciniales</taxon>
        <taxon>Pucciniaceae</taxon>
        <taxon>Puccinia</taxon>
    </lineage>
</organism>
<feature type="region of interest" description="Disordered" evidence="1">
    <location>
        <begin position="1"/>
        <end position="36"/>
    </location>
</feature>